<evidence type="ECO:0000256" key="3">
    <source>
        <dbReference type="ARBA" id="ARBA00022840"/>
    </source>
</evidence>
<organism evidence="5 6">
    <name type="scientific">Streptococcus panodentis</name>
    <dbReference type="NCBI Taxonomy" id="1581472"/>
    <lineage>
        <taxon>Bacteria</taxon>
        <taxon>Bacillati</taxon>
        <taxon>Bacillota</taxon>
        <taxon>Bacilli</taxon>
        <taxon>Lactobacillales</taxon>
        <taxon>Streptococcaceae</taxon>
        <taxon>Streptococcus</taxon>
    </lineage>
</organism>
<evidence type="ECO:0000313" key="6">
    <source>
        <dbReference type="Proteomes" id="UP001519349"/>
    </source>
</evidence>
<dbReference type="InterPro" id="IPR017871">
    <property type="entry name" value="ABC_transporter-like_CS"/>
</dbReference>
<keyword evidence="1" id="KW-0813">Transport</keyword>
<accession>A0ABS5B198</accession>
<dbReference type="Gene3D" id="3.40.50.300">
    <property type="entry name" value="P-loop containing nucleotide triphosphate hydrolases"/>
    <property type="match status" value="1"/>
</dbReference>
<dbReference type="InterPro" id="IPR003593">
    <property type="entry name" value="AAA+_ATPase"/>
</dbReference>
<keyword evidence="6" id="KW-1185">Reference proteome</keyword>
<evidence type="ECO:0000256" key="1">
    <source>
        <dbReference type="ARBA" id="ARBA00022448"/>
    </source>
</evidence>
<dbReference type="PROSITE" id="PS00211">
    <property type="entry name" value="ABC_TRANSPORTER_1"/>
    <property type="match status" value="1"/>
</dbReference>
<keyword evidence="2" id="KW-0547">Nucleotide-binding</keyword>
<dbReference type="PANTHER" id="PTHR42781">
    <property type="entry name" value="SPERMIDINE/PUTRESCINE IMPORT ATP-BINDING PROTEIN POTA"/>
    <property type="match status" value="1"/>
</dbReference>
<keyword evidence="3 5" id="KW-0067">ATP-binding</keyword>
<name>A0ABS5B198_9STRE</name>
<evidence type="ECO:0000256" key="2">
    <source>
        <dbReference type="ARBA" id="ARBA00022741"/>
    </source>
</evidence>
<dbReference type="SMART" id="SM00382">
    <property type="entry name" value="AAA"/>
    <property type="match status" value="1"/>
</dbReference>
<proteinExistence type="predicted"/>
<comment type="caution">
    <text evidence="5">The sequence shown here is derived from an EMBL/GenBank/DDBJ whole genome shotgun (WGS) entry which is preliminary data.</text>
</comment>
<feature type="domain" description="ABC transporter" evidence="4">
    <location>
        <begin position="2"/>
        <end position="235"/>
    </location>
</feature>
<dbReference type="InterPro" id="IPR027417">
    <property type="entry name" value="P-loop_NTPase"/>
</dbReference>
<dbReference type="InterPro" id="IPR003439">
    <property type="entry name" value="ABC_transporter-like_ATP-bd"/>
</dbReference>
<evidence type="ECO:0000313" key="5">
    <source>
        <dbReference type="EMBL" id="MBP2621754.1"/>
    </source>
</evidence>
<dbReference type="SUPFAM" id="SSF52540">
    <property type="entry name" value="P-loop containing nucleoside triphosphate hydrolases"/>
    <property type="match status" value="1"/>
</dbReference>
<dbReference type="Pfam" id="PF00005">
    <property type="entry name" value="ABC_tran"/>
    <property type="match status" value="1"/>
</dbReference>
<dbReference type="Proteomes" id="UP001519349">
    <property type="component" value="Unassembled WGS sequence"/>
</dbReference>
<dbReference type="EMBL" id="QFAY01000023">
    <property type="protein sequence ID" value="MBP2621754.1"/>
    <property type="molecule type" value="Genomic_DNA"/>
</dbReference>
<evidence type="ECO:0000259" key="4">
    <source>
        <dbReference type="PROSITE" id="PS50893"/>
    </source>
</evidence>
<dbReference type="PROSITE" id="PS50893">
    <property type="entry name" value="ABC_TRANSPORTER_2"/>
    <property type="match status" value="1"/>
</dbReference>
<sequence length="242" mass="26859">MIEYKNITKAYGDKEILKDFSLKIEEGDFLTIVGRSGSGKTTLLKMVNGLVKPDQGQVLVKGQGIEGQDLIQLRRQIGYAIQGNVLFPHMTVAENIAYVLWLQGQKEEQIAAIVEQKLAMLDLEADLKDRYPAELSGGQAQRVGIARSLGANPSILLMDEPFGAVDAITRYQLQRELKKLYQTNQMTVVFITHDITEALKLGSKVLVLDNGQIQQFASPMEIQQQPANDFVRDLLDIAGVSK</sequence>
<reference evidence="5 6" key="1">
    <citation type="submission" date="2018-05" db="EMBL/GenBank/DDBJ databases">
        <title>Draft genome sequence of Streptococcus panodentis CCUG 70867T.</title>
        <authorList>
            <person name="Salva-Serra F."/>
            <person name="Mendez V."/>
            <person name="Jaen-Luchoro D."/>
            <person name="Gonzales-Siles L."/>
            <person name="Karlsson R."/>
            <person name="Engstrom-Jakobsson H."/>
            <person name="Busquets A."/>
            <person name="Gomila M."/>
            <person name="Pineiro-Iglesias B."/>
            <person name="Bennasar-Figueras A."/>
            <person name="Seeger M."/>
            <person name="Moore E."/>
        </authorList>
    </citation>
    <scope>NUCLEOTIDE SEQUENCE [LARGE SCALE GENOMIC DNA]</scope>
    <source>
        <strain evidence="5 6">CCUG 70867</strain>
    </source>
</reference>
<dbReference type="GO" id="GO:0005524">
    <property type="term" value="F:ATP binding"/>
    <property type="evidence" value="ECO:0007669"/>
    <property type="project" value="UniProtKB-KW"/>
</dbReference>
<dbReference type="RefSeq" id="WP_209551808.1">
    <property type="nucleotide sequence ID" value="NZ_QFAY01000023.1"/>
</dbReference>
<dbReference type="InterPro" id="IPR050093">
    <property type="entry name" value="ABC_SmlMolc_Importer"/>
</dbReference>
<dbReference type="PANTHER" id="PTHR42781:SF4">
    <property type="entry name" value="SPERMIDINE_PUTRESCINE IMPORT ATP-BINDING PROTEIN POTA"/>
    <property type="match status" value="1"/>
</dbReference>
<protein>
    <submittedName>
        <fullName evidence="5">Glycine/betaine ABC transporter ATP-binding protein</fullName>
    </submittedName>
</protein>
<gene>
    <name evidence="5" type="ORF">DHL47_10595</name>
</gene>